<evidence type="ECO:0000313" key="9">
    <source>
        <dbReference type="Proteomes" id="UP000095285"/>
    </source>
</evidence>
<dbReference type="EC" id="3.1.3.64" evidence="1"/>
<reference evidence="9" key="1">
    <citation type="submission" date="2012-04" db="EMBL/GenBank/DDBJ databases">
        <title>The Genome Sequence of Loa loa.</title>
        <authorList>
            <consortium name="The Broad Institute Genome Sequencing Platform"/>
            <consortium name="Broad Institute Genome Sequencing Center for Infectious Disease"/>
            <person name="Nutman T.B."/>
            <person name="Fink D.L."/>
            <person name="Russ C."/>
            <person name="Young S."/>
            <person name="Zeng Q."/>
            <person name="Gargeya S."/>
            <person name="Alvarado L."/>
            <person name="Berlin A."/>
            <person name="Chapman S.B."/>
            <person name="Chen Z."/>
            <person name="Freedman E."/>
            <person name="Gellesch M."/>
            <person name="Goldberg J."/>
            <person name="Griggs A."/>
            <person name="Gujja S."/>
            <person name="Heilman E.R."/>
            <person name="Heiman D."/>
            <person name="Howarth C."/>
            <person name="Mehta T."/>
            <person name="Neiman D."/>
            <person name="Pearson M."/>
            <person name="Roberts A."/>
            <person name="Saif S."/>
            <person name="Shea T."/>
            <person name="Shenoy N."/>
            <person name="Sisk P."/>
            <person name="Stolte C."/>
            <person name="Sykes S."/>
            <person name="White J."/>
            <person name="Yandava C."/>
            <person name="Haas B."/>
            <person name="Henn M.R."/>
            <person name="Nusbaum C."/>
            <person name="Birren B."/>
        </authorList>
    </citation>
    <scope>NUCLEOTIDE SEQUENCE [LARGE SCALE GENOMIC DNA]</scope>
</reference>
<keyword evidence="9" id="KW-1185">Reference proteome</keyword>
<evidence type="ECO:0000256" key="2">
    <source>
        <dbReference type="ARBA" id="ARBA00036631"/>
    </source>
</evidence>
<dbReference type="PANTHER" id="PTHR45662">
    <property type="entry name" value="PHOSPHATIDYLINOSITIDE PHOSPHATASE SAC1"/>
    <property type="match status" value="1"/>
</dbReference>
<evidence type="ECO:0000256" key="5">
    <source>
        <dbReference type="ARBA" id="ARBA00041396"/>
    </source>
</evidence>
<dbReference type="PROSITE" id="PS50275">
    <property type="entry name" value="SAC"/>
    <property type="match status" value="1"/>
</dbReference>
<dbReference type="AlphaFoldDB" id="A0A1I7VC62"/>
<proteinExistence type="predicted"/>
<evidence type="ECO:0000256" key="4">
    <source>
        <dbReference type="ARBA" id="ARBA00040795"/>
    </source>
</evidence>
<dbReference type="STRING" id="7209.A0A1I7VC62"/>
<feature type="transmembrane region" description="Helical" evidence="7">
    <location>
        <begin position="590"/>
        <end position="607"/>
    </location>
</feature>
<dbReference type="PANTHER" id="PTHR45662:SF2">
    <property type="entry name" value="PHOSPHATIDYLINOSITOL-3-PHOSPHATASE SAC1"/>
    <property type="match status" value="1"/>
</dbReference>
<evidence type="ECO:0000313" key="10">
    <source>
        <dbReference type="WBParaSite" id="EN70_12177"/>
    </source>
</evidence>
<dbReference type="eggNOG" id="KOG1889">
    <property type="taxonomic scope" value="Eukaryota"/>
</dbReference>
<dbReference type="GO" id="GO:0004438">
    <property type="term" value="F:phosphatidylinositol-3-phosphate phosphatase activity"/>
    <property type="evidence" value="ECO:0007669"/>
    <property type="project" value="UniProtKB-EC"/>
</dbReference>
<dbReference type="GO" id="GO:0005783">
    <property type="term" value="C:endoplasmic reticulum"/>
    <property type="evidence" value="ECO:0007669"/>
    <property type="project" value="TreeGrafter"/>
</dbReference>
<protein>
    <recommendedName>
        <fullName evidence="4">Phosphatidylinositol-3-phosphatase SAC1</fullName>
        <ecNumber evidence="1">3.1.3.64</ecNumber>
    </recommendedName>
    <alternativeName>
        <fullName evidence="6">Phosphatidylinositol-4-phosphate phosphatase</fullName>
    </alternativeName>
    <alternativeName>
        <fullName evidence="5">Suppressor of actin mutations 1-like protein</fullName>
    </alternativeName>
</protein>
<dbReference type="GO" id="GO:0043812">
    <property type="term" value="F:phosphatidylinositol-4-phosphate phosphatase activity"/>
    <property type="evidence" value="ECO:0007669"/>
    <property type="project" value="TreeGrafter"/>
</dbReference>
<reference evidence="10" key="2">
    <citation type="submission" date="2016-11" db="UniProtKB">
        <authorList>
            <consortium name="WormBaseParasite"/>
        </authorList>
    </citation>
    <scope>IDENTIFICATION</scope>
</reference>
<feature type="domain" description="SAC" evidence="8">
    <location>
        <begin position="131"/>
        <end position="490"/>
    </location>
</feature>
<dbReference type="GO" id="GO:0046856">
    <property type="term" value="P:phosphatidylinositol dephosphorylation"/>
    <property type="evidence" value="ECO:0007669"/>
    <property type="project" value="TreeGrafter"/>
</dbReference>
<evidence type="ECO:0000256" key="6">
    <source>
        <dbReference type="ARBA" id="ARBA00041911"/>
    </source>
</evidence>
<sequence>MDGPTEIYEQFNLCIFPERFCLEPRGRDGGSVSDTYLEIDRNTGKLNLIRNIEKPILIHDAEVKIIHGIVGIVRLVSGNALITITKANLKGVLTGHEIWAITETEIIPYVKTTLHLTEKQIWYNRHFTDMIQLVLSTGGFYFSRTYDLSHSAQWLAENATPLFKRLPMMGRGLLLFCYIWSEACPVSWSRFADERFVWNRYLSTPLAAVPELFRYVLPIIHGFFDISRCIVNGHVFQLCLISRRSIYRAGTRFYMRGVSANGHSANYIETEQLVEYDKDSDPKQRCLTSFVQIRGSIPLFWSQRPNLHWQPEPMLNPVDDQTEAFKRHMIMQRNVYGGKHVIVNLVNQRGREKRVGGELDRVVIHTNLDFVRLNAFDFHKECRALDWGRLDILKKQLRSEITEFGFFASFVNSAEQMHKQKGFFRTNCMDCLDRTNVAQSMLAKESLKDQLCYLKIIGNGFEVDSYTELSVTFKRIWADNGDECSRQYAGTGALKADYTRFGRRTFSGAWNDCMNAFTRYFRNNFADGYRQDAINLFLGNFRVDPNNLPATFETTVLNFDYHGGAIIGAIFAAAMIILCVLVAENMTATIFWLVIFIGLMLFIFINGEEFVSKPRLKMD</sequence>
<keyword evidence="7" id="KW-1133">Transmembrane helix</keyword>
<dbReference type="InterPro" id="IPR002013">
    <property type="entry name" value="SAC_dom"/>
</dbReference>
<dbReference type="Pfam" id="PF02383">
    <property type="entry name" value="Syja_N"/>
    <property type="match status" value="1"/>
</dbReference>
<dbReference type="WBParaSite" id="EN70_12177">
    <property type="protein sequence ID" value="EN70_12177"/>
    <property type="gene ID" value="EN70_12177"/>
</dbReference>
<organism evidence="9 10">
    <name type="scientific">Loa loa</name>
    <name type="common">Eye worm</name>
    <name type="synonym">Filaria loa</name>
    <dbReference type="NCBI Taxonomy" id="7209"/>
    <lineage>
        <taxon>Eukaryota</taxon>
        <taxon>Metazoa</taxon>
        <taxon>Ecdysozoa</taxon>
        <taxon>Nematoda</taxon>
        <taxon>Chromadorea</taxon>
        <taxon>Rhabditida</taxon>
        <taxon>Spirurina</taxon>
        <taxon>Spiruromorpha</taxon>
        <taxon>Filarioidea</taxon>
        <taxon>Onchocercidae</taxon>
        <taxon>Loa</taxon>
    </lineage>
</organism>
<keyword evidence="7" id="KW-0472">Membrane</keyword>
<name>A0A1I7VC62_LOALO</name>
<evidence type="ECO:0000256" key="7">
    <source>
        <dbReference type="SAM" id="Phobius"/>
    </source>
</evidence>
<accession>A0A1I7VC62</accession>
<evidence type="ECO:0000256" key="1">
    <source>
        <dbReference type="ARBA" id="ARBA00013038"/>
    </source>
</evidence>
<comment type="catalytic activity">
    <reaction evidence="2">
        <text>a 1,2-diacyl-sn-glycero-3-phospho-(1D-myo-inositol-3-phosphate) + H2O = a 1,2-diacyl-sn-glycero-3-phospho-(1D-myo-inositol) + phosphate</text>
        <dbReference type="Rhea" id="RHEA:12316"/>
        <dbReference type="ChEBI" id="CHEBI:15377"/>
        <dbReference type="ChEBI" id="CHEBI:43474"/>
        <dbReference type="ChEBI" id="CHEBI:57880"/>
        <dbReference type="ChEBI" id="CHEBI:58088"/>
        <dbReference type="EC" id="3.1.3.64"/>
    </reaction>
    <physiologicalReaction direction="left-to-right" evidence="2">
        <dbReference type="Rhea" id="RHEA:12317"/>
    </physiologicalReaction>
</comment>
<evidence type="ECO:0000256" key="3">
    <source>
        <dbReference type="ARBA" id="ARBA00036807"/>
    </source>
</evidence>
<evidence type="ECO:0000259" key="8">
    <source>
        <dbReference type="PROSITE" id="PS50275"/>
    </source>
</evidence>
<feature type="transmembrane region" description="Helical" evidence="7">
    <location>
        <begin position="561"/>
        <end position="583"/>
    </location>
</feature>
<keyword evidence="7" id="KW-0812">Transmembrane</keyword>
<dbReference type="Proteomes" id="UP000095285">
    <property type="component" value="Unassembled WGS sequence"/>
</dbReference>
<comment type="catalytic activity">
    <reaction evidence="3">
        <text>a 1,2-diacyl-sn-glycero-3-phospho-(1D-myo-inositol 4-phosphate) + H2O = a 1,2-diacyl-sn-glycero-3-phospho-(1D-myo-inositol) + phosphate</text>
        <dbReference type="Rhea" id="RHEA:55652"/>
        <dbReference type="ChEBI" id="CHEBI:15377"/>
        <dbReference type="ChEBI" id="CHEBI:43474"/>
        <dbReference type="ChEBI" id="CHEBI:57880"/>
        <dbReference type="ChEBI" id="CHEBI:58178"/>
    </reaction>
    <physiologicalReaction direction="left-to-right" evidence="3">
        <dbReference type="Rhea" id="RHEA:55653"/>
    </physiologicalReaction>
</comment>